<dbReference type="Proteomes" id="UP000583944">
    <property type="component" value="Unassembled WGS sequence"/>
</dbReference>
<dbReference type="InterPro" id="IPR046836">
    <property type="entry name" value="RHS_C"/>
</dbReference>
<feature type="region of interest" description="Disordered" evidence="1">
    <location>
        <begin position="266"/>
        <end position="285"/>
    </location>
</feature>
<dbReference type="AlphaFoldDB" id="A0A7J6XSZ9"/>
<evidence type="ECO:0008006" key="6">
    <source>
        <dbReference type="Google" id="ProtNLM"/>
    </source>
</evidence>
<evidence type="ECO:0000259" key="2">
    <source>
        <dbReference type="Pfam" id="PF07999"/>
    </source>
</evidence>
<feature type="compositionally biased region" description="Acidic residues" evidence="1">
    <location>
        <begin position="268"/>
        <end position="285"/>
    </location>
</feature>
<feature type="domain" description="Retrotransposon hot spot protein N-terminal" evidence="3">
    <location>
        <begin position="8"/>
        <end position="118"/>
    </location>
</feature>
<dbReference type="InterPro" id="IPR006518">
    <property type="entry name" value="Trypano_RHS"/>
</dbReference>
<comment type="caution">
    <text evidence="4">The sequence shown here is derived from an EMBL/GenBank/DDBJ whole genome shotgun (WGS) entry which is preliminary data.</text>
</comment>
<gene>
    <name evidence="4" type="ORF">ECC02_010203</name>
</gene>
<sequence length="606" mass="70128">MYVLDGQYESVYNARWSHVVEVSGGEGTEMEVREGKPPQSWSYKKVGYTLEKDDGVQQSGAERLKLMVLTSDKEWPYSWEREVSEFIHDCYLDCEVERVWQIVKRDLTKWFSTRGKIKPSPDPRVLIGTPGIGNSMNAGSYLLYQLLQYDAEKLQMVAYFIADRTFLFDKTAKTVSLYTSEASILSILDSFSWRGVKGYIIYDVAMRGHEPSASLPCEEWGMIVVTSPNTNNYESWAKQMGAERIIINCPDESDVRAMCVWKEHNGQLEEEEAEEETEEEAEEQAEEEADYWKKVKDRMDKVGPILRFIFNEKKSEARFIACEDAVEAITPSMLQYYAGIGSGKSCNGNHVSHKLVKVVRVRKDNIESPLNILISPYFERKTLSMVESELKQTDFIFLLLSIWDYVLPHFFEKYAVSAFLNEDFLRATRLKIEELKLPGRGESHSCALVKYSYKSFTRKEFIQVPDNPSNRIAIEYWVLYEPRVKNFPLVDGFFFVDSNPKTLVGLRMTTAGEHHTIPSTVRQFKDNMAAYFNGWEELSQDMLWEIIYVQHKDSTPMNGWQRCDVVLSESVNEESREIAAFWKEKVHQYRAAVSSADARRKKALRR</sequence>
<dbReference type="InterPro" id="IPR046835">
    <property type="entry name" value="RHS_N"/>
</dbReference>
<dbReference type="EMBL" id="JABDHM010000162">
    <property type="protein sequence ID" value="KAF5216988.1"/>
    <property type="molecule type" value="Genomic_DNA"/>
</dbReference>
<dbReference type="NCBIfam" id="TIGR01631">
    <property type="entry name" value="Trypano_RHS"/>
    <property type="match status" value="1"/>
</dbReference>
<dbReference type="Pfam" id="PF07999">
    <property type="entry name" value="RHSP"/>
    <property type="match status" value="1"/>
</dbReference>
<organism evidence="4 5">
    <name type="scientific">Trypanosoma cruzi</name>
    <dbReference type="NCBI Taxonomy" id="5693"/>
    <lineage>
        <taxon>Eukaryota</taxon>
        <taxon>Discoba</taxon>
        <taxon>Euglenozoa</taxon>
        <taxon>Kinetoplastea</taxon>
        <taxon>Metakinetoplastina</taxon>
        <taxon>Trypanosomatida</taxon>
        <taxon>Trypanosomatidae</taxon>
        <taxon>Trypanosoma</taxon>
        <taxon>Schizotrypanum</taxon>
    </lineage>
</organism>
<evidence type="ECO:0000259" key="3">
    <source>
        <dbReference type="Pfam" id="PF20445"/>
    </source>
</evidence>
<dbReference type="VEuPathDB" id="TriTrypDB:ECC02_010203"/>
<accession>A0A7J6XSZ9</accession>
<name>A0A7J6XSZ9_TRYCR</name>
<feature type="domain" description="Retrotransposon hot spot protein,C-terminal" evidence="2">
    <location>
        <begin position="125"/>
        <end position="436"/>
    </location>
</feature>
<dbReference type="PANTHER" id="PTHR33129">
    <property type="entry name" value="PROTEIN KINASE DOMAIN-CONTAINING PROTEIN-RELATED"/>
    <property type="match status" value="1"/>
</dbReference>
<reference evidence="4 5" key="1">
    <citation type="journal article" date="2019" name="Genome Biol. Evol.">
        <title>Nanopore Sequencing Significantly Improves Genome Assembly of the Protozoan Parasite Trypanosoma cruzi.</title>
        <authorList>
            <person name="Diaz-Viraque F."/>
            <person name="Pita S."/>
            <person name="Greif G."/>
            <person name="de Souza R.C.M."/>
            <person name="Iraola G."/>
            <person name="Robello C."/>
        </authorList>
    </citation>
    <scope>NUCLEOTIDE SEQUENCE [LARGE SCALE GENOMIC DNA]</scope>
    <source>
        <strain evidence="4 5">Berenice</strain>
    </source>
</reference>
<dbReference type="InterPro" id="IPR052980">
    <property type="entry name" value="Crinkler_effector"/>
</dbReference>
<dbReference type="PANTHER" id="PTHR33129:SF3">
    <property type="entry name" value="HOT SPOT (RHS) PROTEIN, PUTATIVE-RELATED"/>
    <property type="match status" value="1"/>
</dbReference>
<dbReference type="VEuPathDB" id="TriTrypDB:BCY84_11629"/>
<evidence type="ECO:0000256" key="1">
    <source>
        <dbReference type="SAM" id="MobiDB-lite"/>
    </source>
</evidence>
<dbReference type="Pfam" id="PF20445">
    <property type="entry name" value="RHS_N"/>
    <property type="match status" value="1"/>
</dbReference>
<proteinExistence type="predicted"/>
<protein>
    <recommendedName>
        <fullName evidence="6">Retrotransposon hot spot (RHS) protein</fullName>
    </recommendedName>
</protein>
<evidence type="ECO:0000313" key="4">
    <source>
        <dbReference type="EMBL" id="KAF5216988.1"/>
    </source>
</evidence>
<evidence type="ECO:0000313" key="5">
    <source>
        <dbReference type="Proteomes" id="UP000583944"/>
    </source>
</evidence>